<feature type="compositionally biased region" description="Polar residues" evidence="1">
    <location>
        <begin position="69"/>
        <end position="96"/>
    </location>
</feature>
<dbReference type="EMBL" id="JAAAML010000003">
    <property type="protein sequence ID" value="MCO6409797.1"/>
    <property type="molecule type" value="Genomic_DNA"/>
</dbReference>
<evidence type="ECO:0000313" key="3">
    <source>
        <dbReference type="Proteomes" id="UP001320715"/>
    </source>
</evidence>
<organism evidence="2 3">
    <name type="scientific">Hoeflea alexandrii</name>
    <dbReference type="NCBI Taxonomy" id="288436"/>
    <lineage>
        <taxon>Bacteria</taxon>
        <taxon>Pseudomonadati</taxon>
        <taxon>Pseudomonadota</taxon>
        <taxon>Alphaproteobacteria</taxon>
        <taxon>Hyphomicrobiales</taxon>
        <taxon>Rhizobiaceae</taxon>
        <taxon>Hoeflea</taxon>
    </lineage>
</organism>
<dbReference type="InterPro" id="IPR007047">
    <property type="entry name" value="Flp_Fap"/>
</dbReference>
<comment type="caution">
    <text evidence="2">The sequence shown here is derived from an EMBL/GenBank/DDBJ whole genome shotgun (WGS) entry which is preliminary data.</text>
</comment>
<accession>A0ABT1CUB5</accession>
<dbReference type="Proteomes" id="UP001320715">
    <property type="component" value="Unassembled WGS sequence"/>
</dbReference>
<reference evidence="2 3" key="1">
    <citation type="submission" date="2020-01" db="EMBL/GenBank/DDBJ databases">
        <title>Genomes of bacteria type strains.</title>
        <authorList>
            <person name="Chen J."/>
            <person name="Zhu S."/>
            <person name="Yang J."/>
        </authorList>
    </citation>
    <scope>NUCLEOTIDE SEQUENCE [LARGE SCALE GENOMIC DNA]</scope>
    <source>
        <strain evidence="2 3">DSM 16655</strain>
    </source>
</reference>
<sequence length="110" mass="10942">MMKVLCTRAADCESGATAMEYALTAAVLSVALLTGAGTVGTAIQTQFGLVSNTLAMSSSRPGAAAGGTSLVSLQTSSQGQARAHGQPQSYGHTQSHGHAMTAGHALQSPP</sequence>
<name>A0ABT1CUB5_9HYPH</name>
<protein>
    <submittedName>
        <fullName evidence="2">Flp family type IVb pilin</fullName>
    </submittedName>
</protein>
<dbReference type="Pfam" id="PF04964">
    <property type="entry name" value="Flp_Fap"/>
    <property type="match status" value="1"/>
</dbReference>
<proteinExistence type="predicted"/>
<evidence type="ECO:0000256" key="1">
    <source>
        <dbReference type="SAM" id="MobiDB-lite"/>
    </source>
</evidence>
<feature type="region of interest" description="Disordered" evidence="1">
    <location>
        <begin position="58"/>
        <end position="110"/>
    </location>
</feature>
<evidence type="ECO:0000313" key="2">
    <source>
        <dbReference type="EMBL" id="MCO6409797.1"/>
    </source>
</evidence>
<dbReference type="RefSeq" id="WP_152009437.1">
    <property type="nucleotide sequence ID" value="NZ_JAAAML010000003.1"/>
</dbReference>
<keyword evidence="3" id="KW-1185">Reference proteome</keyword>
<gene>
    <name evidence="2" type="ORF">GTW23_16560</name>
</gene>